<dbReference type="RefSeq" id="WP_223995327.1">
    <property type="nucleotide sequence ID" value="NZ_CAJZAG010000016.1"/>
</dbReference>
<keyword evidence="2" id="KW-1185">Reference proteome</keyword>
<organism evidence="1 2">
    <name type="scientific">Cupriavidus pampae</name>
    <dbReference type="NCBI Taxonomy" id="659251"/>
    <lineage>
        <taxon>Bacteria</taxon>
        <taxon>Pseudomonadati</taxon>
        <taxon>Pseudomonadota</taxon>
        <taxon>Betaproteobacteria</taxon>
        <taxon>Burkholderiales</taxon>
        <taxon>Burkholderiaceae</taxon>
        <taxon>Cupriavidus</taxon>
    </lineage>
</organism>
<protein>
    <recommendedName>
        <fullName evidence="3">Phage Gp37/Gp68 family protein</fullName>
    </recommendedName>
</protein>
<dbReference type="EMBL" id="CAJZAG010000016">
    <property type="protein sequence ID" value="CAG9186029.1"/>
    <property type="molecule type" value="Genomic_DNA"/>
</dbReference>
<evidence type="ECO:0000313" key="1">
    <source>
        <dbReference type="EMBL" id="CAG9186029.1"/>
    </source>
</evidence>
<evidence type="ECO:0000313" key="2">
    <source>
        <dbReference type="Proteomes" id="UP000706525"/>
    </source>
</evidence>
<comment type="caution">
    <text evidence="1">The sequence shown here is derived from an EMBL/GenBank/DDBJ whole genome shotgun (WGS) entry which is preliminary data.</text>
</comment>
<dbReference type="Proteomes" id="UP000706525">
    <property type="component" value="Unassembled WGS sequence"/>
</dbReference>
<sequence length="354" mass="38991">MSENSNIEWTDHTWNPWEGCQKVGPGCDLCYAETRNARFAGGHAVNWGPGAPRRRTSPSNWRKMVRWNAAHAAFAVVRGRRQRVFCASLSDVFDNEVPIEWFIDMLDVWRQTPNLDKLVLSKRIGNAMKRLREAFDTLVLRGDCAENPLVPWLATWIAGNAPADIWLGATVVNQAEADRDIPKLLRVPARVRFLSIEPQLGQVEVFSTLTGELLHTSGSEYNPGAIDWIIAGGESGPKARPSHPAWPRALRDQCAAADIPFLYKQHGEWAPGSGDFGAGRFRTAAVALDGRVVEGGHEAVNYPTGASSADHWATVHRAGKKATGRLLDGVLHDAFPVMRRSVAPRSVPEAARIN</sequence>
<dbReference type="InterPro" id="IPR011101">
    <property type="entry name" value="DUF5131"/>
</dbReference>
<dbReference type="Pfam" id="PF07505">
    <property type="entry name" value="DUF5131"/>
    <property type="match status" value="1"/>
</dbReference>
<evidence type="ECO:0008006" key="3">
    <source>
        <dbReference type="Google" id="ProtNLM"/>
    </source>
</evidence>
<accession>A0ABN7ZPH7</accession>
<reference evidence="1 2" key="1">
    <citation type="submission" date="2021-08" db="EMBL/GenBank/DDBJ databases">
        <authorList>
            <person name="Peeters C."/>
        </authorList>
    </citation>
    <scope>NUCLEOTIDE SEQUENCE [LARGE SCALE GENOMIC DNA]</scope>
    <source>
        <strain evidence="1 2">LMG 32289</strain>
    </source>
</reference>
<proteinExistence type="predicted"/>
<gene>
    <name evidence="1" type="ORF">LMG32289_06225</name>
</gene>
<name>A0ABN7ZPH7_9BURK</name>